<feature type="transmembrane region" description="Helical" evidence="1">
    <location>
        <begin position="961"/>
        <end position="981"/>
    </location>
</feature>
<sequence>MIALFARHPTAANILMLALMGLGLVALPLLQRDTFPVIPASVVEVRIAYPGASTADVERGICMVVEDPLRAVENLDELQCLARDNLAVVTAEITEGADMGRFADDVKAAVETVTGLPEKAEAPVTRIVERVSAVATIAVSGPEDPAVLLALADRLAEGFKRNRGISQATVAGFSDREIAIGIDAGNLERHGLTIDDVGKALGRSSLDLPAGTIEGERGDALIRFSGERRTPAEFATVPVTGSALGGEVLLGEVATIRERFSDPSIATLVNGKRAALINVTKTASEDALRVMAALKTELAKAEAGLPRGVDLTIAQDSTSNIRERLRIIGTNGVQGLLLVLLVMWLFFGFRFSFWVALGLPVSFLGTIFVMQLMGLTINMITMVALLVAIGLLMDDSIVISENIVRRRQAGEGAMEAAVNGAKQVAPGVFASFLTTAMVVGPLGFLAGNIGAVLKFLPIVLVITLIISLFEAFLVLPHHLHHSLRGDTTPGRISRAVTAGFEAVRDRAIVPLARLALRFRYLTLGLALFLILLSVAPLSGGFLKFQSFPTLESDTVEARLLLAPGAPLALTQARVERIVDALKTLDAEETPKQPEGQALVRTLTVSYGSNTDVPETGAHVATVSAALLPAGTRTTEVTAILDRWKQLTGPMPDMAALRFTDRERGVGGKPIDIRLQGPDLQDLEQTAQELRQFFRGFAGVRDVTADLRPGKREYVITLLPAAATALGVTAQGVATQLRAAFHGDTGLSIQDSLGKVNIVARLNAPDRSDATDIGRIRVAGTNGTLVPLSAVADIAERRGFAGINRVNGERTVSVTGSINPAVANARELMAAMKADFLPGLAETRPDVRVVVVGEERDTAQTGASLARNLLVGLVGVYLILAFQFRSFVQPVAVLAAIPLAVIGVVWGHMALGMQLSMPSLVGLATLVGVVVNDSILLIEFIKAHAEDGEDIREAGARAVRDRFRAIFLTSLTTIAGLMPLLFEQSTQAQLLRPIVASLAFGLTGATLLALFVSPAVFAILADLGLVHRQAQTAESGHVPTPSMPGDAA</sequence>
<organism evidence="2 3">
    <name type="scientific">Zhengella mangrovi</name>
    <dbReference type="NCBI Taxonomy" id="1982044"/>
    <lineage>
        <taxon>Bacteria</taxon>
        <taxon>Pseudomonadati</taxon>
        <taxon>Pseudomonadota</taxon>
        <taxon>Alphaproteobacteria</taxon>
        <taxon>Hyphomicrobiales</taxon>
        <taxon>Notoacmeibacteraceae</taxon>
        <taxon>Zhengella</taxon>
    </lineage>
</organism>
<feature type="transmembrane region" description="Helical" evidence="1">
    <location>
        <begin position="890"/>
        <end position="910"/>
    </location>
</feature>
<feature type="transmembrane region" description="Helical" evidence="1">
    <location>
        <begin position="379"/>
        <end position="404"/>
    </location>
</feature>
<dbReference type="Proteomes" id="UP000221168">
    <property type="component" value="Unassembled WGS sequence"/>
</dbReference>
<feature type="transmembrane region" description="Helical" evidence="1">
    <location>
        <begin position="916"/>
        <end position="940"/>
    </location>
</feature>
<dbReference type="PANTHER" id="PTHR32063">
    <property type="match status" value="1"/>
</dbReference>
<dbReference type="GO" id="GO:0005886">
    <property type="term" value="C:plasma membrane"/>
    <property type="evidence" value="ECO:0007669"/>
    <property type="project" value="TreeGrafter"/>
</dbReference>
<dbReference type="InterPro" id="IPR001036">
    <property type="entry name" value="Acrflvin-R"/>
</dbReference>
<dbReference type="PRINTS" id="PR00702">
    <property type="entry name" value="ACRIFLAVINRP"/>
</dbReference>
<dbReference type="GO" id="GO:0042910">
    <property type="term" value="F:xenobiotic transmembrane transporter activity"/>
    <property type="evidence" value="ECO:0007669"/>
    <property type="project" value="TreeGrafter"/>
</dbReference>
<dbReference type="PANTHER" id="PTHR32063:SF33">
    <property type="entry name" value="RND SUPERFAMILY EFFLUX PUMP PERMEASE COMPONENT"/>
    <property type="match status" value="1"/>
</dbReference>
<dbReference type="Pfam" id="PF00873">
    <property type="entry name" value="ACR_tran"/>
    <property type="match status" value="1"/>
</dbReference>
<feature type="transmembrane region" description="Helical" evidence="1">
    <location>
        <begin position="455"/>
        <end position="475"/>
    </location>
</feature>
<dbReference type="Gene3D" id="1.20.1640.10">
    <property type="entry name" value="Multidrug efflux transporter AcrB transmembrane domain"/>
    <property type="match status" value="2"/>
</dbReference>
<feature type="transmembrane region" description="Helical" evidence="1">
    <location>
        <begin position="864"/>
        <end position="883"/>
    </location>
</feature>
<comment type="caution">
    <text evidence="2">The sequence shown here is derived from an EMBL/GenBank/DDBJ whole genome shotgun (WGS) entry which is preliminary data.</text>
</comment>
<dbReference type="Gene3D" id="3.30.70.1430">
    <property type="entry name" value="Multidrug efflux transporter AcrB pore domain"/>
    <property type="match status" value="2"/>
</dbReference>
<dbReference type="RefSeq" id="WP_099304446.1">
    <property type="nucleotide sequence ID" value="NZ_PDVP01000002.1"/>
</dbReference>
<protein>
    <submittedName>
        <fullName evidence="2">Acriflavin resistance protein</fullName>
    </submittedName>
</protein>
<dbReference type="Gene3D" id="3.30.70.1320">
    <property type="entry name" value="Multidrug efflux transporter AcrB pore domain like"/>
    <property type="match status" value="1"/>
</dbReference>
<reference evidence="2 3" key="1">
    <citation type="submission" date="2017-10" db="EMBL/GenBank/DDBJ databases">
        <title>Sedimentibacterium mangrovi gen. nov., sp. nov., a novel member of family Phyllobacteriacea isolated from mangrove sediment.</title>
        <authorList>
            <person name="Liao H."/>
            <person name="Tian Y."/>
        </authorList>
    </citation>
    <scope>NUCLEOTIDE SEQUENCE [LARGE SCALE GENOMIC DNA]</scope>
    <source>
        <strain evidence="2 3">X9-2-2</strain>
    </source>
</reference>
<feature type="transmembrane region" description="Helical" evidence="1">
    <location>
        <begin position="520"/>
        <end position="542"/>
    </location>
</feature>
<feature type="transmembrane region" description="Helical" evidence="1">
    <location>
        <begin position="327"/>
        <end position="347"/>
    </location>
</feature>
<dbReference type="Gene3D" id="3.30.70.1440">
    <property type="entry name" value="Multidrug efflux transporter AcrB pore domain"/>
    <property type="match status" value="1"/>
</dbReference>
<gene>
    <name evidence="2" type="ORF">CSC94_05080</name>
</gene>
<dbReference type="OrthoDB" id="9806532at2"/>
<feature type="transmembrane region" description="Helical" evidence="1">
    <location>
        <begin position="424"/>
        <end position="449"/>
    </location>
</feature>
<dbReference type="AlphaFoldDB" id="A0A2G1QRF8"/>
<accession>A0A2G1QRF8</accession>
<dbReference type="EMBL" id="PDVP01000002">
    <property type="protein sequence ID" value="PHP68040.1"/>
    <property type="molecule type" value="Genomic_DNA"/>
</dbReference>
<keyword evidence="1" id="KW-1133">Transmembrane helix</keyword>
<keyword evidence="1" id="KW-0812">Transmembrane</keyword>
<feature type="transmembrane region" description="Helical" evidence="1">
    <location>
        <begin position="12"/>
        <end position="30"/>
    </location>
</feature>
<dbReference type="SUPFAM" id="SSF82714">
    <property type="entry name" value="Multidrug efflux transporter AcrB TolC docking domain, DN and DC subdomains"/>
    <property type="match status" value="2"/>
</dbReference>
<keyword evidence="1" id="KW-0472">Membrane</keyword>
<proteinExistence type="predicted"/>
<feature type="transmembrane region" description="Helical" evidence="1">
    <location>
        <begin position="354"/>
        <end position="373"/>
    </location>
</feature>
<evidence type="ECO:0000313" key="2">
    <source>
        <dbReference type="EMBL" id="PHP68040.1"/>
    </source>
</evidence>
<dbReference type="InterPro" id="IPR027463">
    <property type="entry name" value="AcrB_DN_DC_subdom"/>
</dbReference>
<keyword evidence="3" id="KW-1185">Reference proteome</keyword>
<name>A0A2G1QRF8_9HYPH</name>
<dbReference type="SUPFAM" id="SSF82693">
    <property type="entry name" value="Multidrug efflux transporter AcrB pore domain, PN1, PN2, PC1 and PC2 subdomains"/>
    <property type="match status" value="2"/>
</dbReference>
<dbReference type="Gene3D" id="3.30.2090.10">
    <property type="entry name" value="Multidrug efflux transporter AcrB TolC docking domain, DN and DC subdomains"/>
    <property type="match status" value="2"/>
</dbReference>
<evidence type="ECO:0000256" key="1">
    <source>
        <dbReference type="SAM" id="Phobius"/>
    </source>
</evidence>
<evidence type="ECO:0000313" key="3">
    <source>
        <dbReference type="Proteomes" id="UP000221168"/>
    </source>
</evidence>
<dbReference type="SUPFAM" id="SSF82866">
    <property type="entry name" value="Multidrug efflux transporter AcrB transmembrane domain"/>
    <property type="match status" value="2"/>
</dbReference>
<feature type="transmembrane region" description="Helical" evidence="1">
    <location>
        <begin position="993"/>
        <end position="1020"/>
    </location>
</feature>